<name>A0ABS8PAV9_9PSEU</name>
<feature type="domain" description="Sulfatase-modifying factor enzyme-like" evidence="4">
    <location>
        <begin position="192"/>
        <end position="454"/>
    </location>
</feature>
<comment type="pathway">
    <text evidence="3">Amino-acid biosynthesis; ergothioneine biosynthesis.</text>
</comment>
<dbReference type="Gene3D" id="3.90.1580.10">
    <property type="entry name" value="paralog of FGE (formylglycine-generating enzyme)"/>
    <property type="match status" value="1"/>
</dbReference>
<dbReference type="InterPro" id="IPR024775">
    <property type="entry name" value="DinB-like"/>
</dbReference>
<keyword evidence="7" id="KW-1185">Reference proteome</keyword>
<dbReference type="InterPro" id="IPR034660">
    <property type="entry name" value="DinB/YfiT-like"/>
</dbReference>
<dbReference type="InterPro" id="IPR005532">
    <property type="entry name" value="SUMF_dom"/>
</dbReference>
<sequence length="459" mass="50967">MTSDADTDRPLSAARYPDALRRRLAAELATARDRTQALTDAVDDAELMQQHSPLMSPLHWDVAHIANMEDFWLVRRATPGETASPGVREDIDHLYDAFTNPRSGRPELPLLDPVEARAYGATVRERALQILEEAGTDGRALLDDGFVFGMIAQHEQQHVETMLATHQLRQGPRALRADPPPTSSQARDLIGSEVFHPAGTFTMGTDAGGPDVYALDNERPAHRVEVAAFHLDAAPVTNAEFARFVDDGGYSRRELWSDAGWEHITGEGWSAPMTWENVDGAWYRTSFGEREAISGVADQPVLHVCFHEALAYATWAGKRLPTEVEWEYAARFDPTTGSTRRFPWGDDDPSPERANLDGRHLQPAPVGAYPDGASPLGVHQLIGDVWEWCDSGFEGYPGFAPFPYKEYSEVFFGGDFRMLRGSSFGVGAVNARTTFRNWDLPIRRQIFSGFRCARSAEHA</sequence>
<evidence type="ECO:0000256" key="3">
    <source>
        <dbReference type="ARBA" id="ARBA00037882"/>
    </source>
</evidence>
<evidence type="ECO:0000256" key="1">
    <source>
        <dbReference type="ARBA" id="ARBA00023002"/>
    </source>
</evidence>
<dbReference type="PANTHER" id="PTHR23150:SF36">
    <property type="entry name" value="HERCYNINE OXYGENASE"/>
    <property type="match status" value="1"/>
</dbReference>
<keyword evidence="1" id="KW-0560">Oxidoreductase</keyword>
<organism evidence="6 7">
    <name type="scientific">Actinomycetospora endophytica</name>
    <dbReference type="NCBI Taxonomy" id="2291215"/>
    <lineage>
        <taxon>Bacteria</taxon>
        <taxon>Bacillati</taxon>
        <taxon>Actinomycetota</taxon>
        <taxon>Actinomycetes</taxon>
        <taxon>Pseudonocardiales</taxon>
        <taxon>Pseudonocardiaceae</taxon>
        <taxon>Actinomycetospora</taxon>
    </lineage>
</organism>
<dbReference type="InterPro" id="IPR051043">
    <property type="entry name" value="Sulfatase_Mod_Factor_Kinase"/>
</dbReference>
<reference evidence="6 7" key="1">
    <citation type="submission" date="2021-11" db="EMBL/GenBank/DDBJ databases">
        <title>Draft genome sequence of Actinomycetospora sp. SF1 isolated from the rhizosphere soil.</title>
        <authorList>
            <person name="Duangmal K."/>
            <person name="Chantavorakit T."/>
        </authorList>
    </citation>
    <scope>NUCLEOTIDE SEQUENCE [LARGE SCALE GENOMIC DNA]</scope>
    <source>
        <strain evidence="6 7">TBRC 5722</strain>
    </source>
</reference>
<dbReference type="Pfam" id="PF12867">
    <property type="entry name" value="DinB_2"/>
    <property type="match status" value="1"/>
</dbReference>
<gene>
    <name evidence="6" type="primary">egtB</name>
    <name evidence="6" type="ORF">LQ327_17005</name>
</gene>
<dbReference type="RefSeq" id="WP_230735759.1">
    <property type="nucleotide sequence ID" value="NZ_JAJNDB010000003.1"/>
</dbReference>
<protein>
    <submittedName>
        <fullName evidence="6">Ergothioneine biosynthesis protein EgtB</fullName>
    </submittedName>
</protein>
<dbReference type="PANTHER" id="PTHR23150">
    <property type="entry name" value="SULFATASE MODIFYING FACTOR 1, 2"/>
    <property type="match status" value="1"/>
</dbReference>
<dbReference type="InterPro" id="IPR017806">
    <property type="entry name" value="EgtB"/>
</dbReference>
<comment type="caution">
    <text evidence="6">The sequence shown here is derived from an EMBL/GenBank/DDBJ whole genome shotgun (WGS) entry which is preliminary data.</text>
</comment>
<dbReference type="InterPro" id="IPR042095">
    <property type="entry name" value="SUMF_sf"/>
</dbReference>
<dbReference type="Pfam" id="PF03781">
    <property type="entry name" value="FGE-sulfatase"/>
    <property type="match status" value="1"/>
</dbReference>
<evidence type="ECO:0000313" key="6">
    <source>
        <dbReference type="EMBL" id="MCD2195067.1"/>
    </source>
</evidence>
<accession>A0ABS8PAV9</accession>
<dbReference type="Gene3D" id="1.20.120.450">
    <property type="entry name" value="dinb family like domain"/>
    <property type="match status" value="1"/>
</dbReference>
<evidence type="ECO:0000256" key="2">
    <source>
        <dbReference type="ARBA" id="ARBA00023004"/>
    </source>
</evidence>
<keyword evidence="2" id="KW-0408">Iron</keyword>
<feature type="domain" description="DinB-like" evidence="5">
    <location>
        <begin position="28"/>
        <end position="162"/>
    </location>
</feature>
<dbReference type="EMBL" id="JAJNDB010000003">
    <property type="protein sequence ID" value="MCD2195067.1"/>
    <property type="molecule type" value="Genomic_DNA"/>
</dbReference>
<evidence type="ECO:0000259" key="4">
    <source>
        <dbReference type="Pfam" id="PF03781"/>
    </source>
</evidence>
<dbReference type="InterPro" id="IPR016187">
    <property type="entry name" value="CTDL_fold"/>
</dbReference>
<evidence type="ECO:0000313" key="7">
    <source>
        <dbReference type="Proteomes" id="UP001199469"/>
    </source>
</evidence>
<dbReference type="Proteomes" id="UP001199469">
    <property type="component" value="Unassembled WGS sequence"/>
</dbReference>
<dbReference type="SUPFAM" id="SSF56436">
    <property type="entry name" value="C-type lectin-like"/>
    <property type="match status" value="1"/>
</dbReference>
<evidence type="ECO:0000259" key="5">
    <source>
        <dbReference type="Pfam" id="PF12867"/>
    </source>
</evidence>
<proteinExistence type="predicted"/>
<dbReference type="NCBIfam" id="TIGR03440">
    <property type="entry name" value="egtB_TIGR03440"/>
    <property type="match status" value="1"/>
</dbReference>
<dbReference type="SUPFAM" id="SSF109854">
    <property type="entry name" value="DinB/YfiT-like putative metalloenzymes"/>
    <property type="match status" value="1"/>
</dbReference>